<dbReference type="EMBL" id="JACSCY010000016">
    <property type="protein sequence ID" value="MBC6612644.1"/>
    <property type="molecule type" value="Genomic_DNA"/>
</dbReference>
<comment type="caution">
    <text evidence="2">The sequence shown here is derived from an EMBL/GenBank/DDBJ whole genome shotgun (WGS) entry which is preliminary data.</text>
</comment>
<proteinExistence type="predicted"/>
<dbReference type="Proteomes" id="UP000622017">
    <property type="component" value="Unassembled WGS sequence"/>
</dbReference>
<gene>
    <name evidence="2" type="ORF">H8B15_17105</name>
</gene>
<evidence type="ECO:0000313" key="2">
    <source>
        <dbReference type="EMBL" id="MBC6612644.1"/>
    </source>
</evidence>
<evidence type="ECO:0000313" key="3">
    <source>
        <dbReference type="Proteomes" id="UP000622017"/>
    </source>
</evidence>
<dbReference type="RefSeq" id="WP_187320871.1">
    <property type="nucleotide sequence ID" value="NZ_JACSCY010000016.1"/>
</dbReference>
<organism evidence="2 3">
    <name type="scientific">Hymenobacter citatus</name>
    <dbReference type="NCBI Taxonomy" id="2763506"/>
    <lineage>
        <taxon>Bacteria</taxon>
        <taxon>Pseudomonadati</taxon>
        <taxon>Bacteroidota</taxon>
        <taxon>Cytophagia</taxon>
        <taxon>Cytophagales</taxon>
        <taxon>Hymenobacteraceae</taxon>
        <taxon>Hymenobacter</taxon>
    </lineage>
</organism>
<protein>
    <submittedName>
        <fullName evidence="2">Uncharacterized protein</fullName>
    </submittedName>
</protein>
<sequence>MANLKNDFPGPRVASAQLTTRRRLPAHATRFLSVAAQYAGPKTVYQDWNVGRAM</sequence>
<name>A0ABR7MP26_9BACT</name>
<keyword evidence="3" id="KW-1185">Reference proteome</keyword>
<accession>A0ABR7MP26</accession>
<evidence type="ECO:0000256" key="1">
    <source>
        <dbReference type="SAM" id="MobiDB-lite"/>
    </source>
</evidence>
<reference evidence="2 3" key="1">
    <citation type="submission" date="2020-08" db="EMBL/GenBank/DDBJ databases">
        <title>Hymenobacter sp.</title>
        <authorList>
            <person name="Kim M.K."/>
        </authorList>
    </citation>
    <scope>NUCLEOTIDE SEQUENCE [LARGE SCALE GENOMIC DNA]</scope>
    <source>
        <strain evidence="2 3">BT507</strain>
    </source>
</reference>
<feature type="region of interest" description="Disordered" evidence="1">
    <location>
        <begin position="1"/>
        <end position="20"/>
    </location>
</feature>